<keyword evidence="2" id="KW-1185">Reference proteome</keyword>
<gene>
    <name evidence="1" type="ORF">Baya_1693</name>
</gene>
<dbReference type="EMBL" id="VCAZ01000005">
    <property type="protein sequence ID" value="TSK20145.1"/>
    <property type="molecule type" value="Genomic_DNA"/>
</dbReference>
<comment type="caution">
    <text evidence="1">The sequence shown here is derived from an EMBL/GenBank/DDBJ whole genome shotgun (WGS) entry which is preliminary data.</text>
</comment>
<dbReference type="AlphaFoldDB" id="A0A556TLT7"/>
<sequence length="60" mass="6769">MAEPHNGHRNAKAVEINDCDAFHEEREEKKGQFSGMQNLKHEQEVSVEINGTEVVPYSSS</sequence>
<reference evidence="1 2" key="1">
    <citation type="journal article" date="2019" name="Genome Biol. Evol.">
        <title>Whole-Genome Sequencing of the Giant Devil Catfish, Bagarius yarrelli.</title>
        <authorList>
            <person name="Jiang W."/>
            <person name="Lv Y."/>
            <person name="Cheng L."/>
            <person name="Yang K."/>
            <person name="Chao B."/>
            <person name="Wang X."/>
            <person name="Li Y."/>
            <person name="Pan X."/>
            <person name="You X."/>
            <person name="Zhang Y."/>
            <person name="Yang J."/>
            <person name="Li J."/>
            <person name="Zhang X."/>
            <person name="Liu S."/>
            <person name="Sun C."/>
            <person name="Yang J."/>
            <person name="Shi Q."/>
        </authorList>
    </citation>
    <scope>NUCLEOTIDE SEQUENCE [LARGE SCALE GENOMIC DNA]</scope>
    <source>
        <strain evidence="1">JWS20170419001</strain>
        <tissue evidence="1">Muscle</tissue>
    </source>
</reference>
<protein>
    <submittedName>
        <fullName evidence="1">Uncharacterized protein</fullName>
    </submittedName>
</protein>
<dbReference type="Proteomes" id="UP000319801">
    <property type="component" value="Unassembled WGS sequence"/>
</dbReference>
<organism evidence="1 2">
    <name type="scientific">Bagarius yarrelli</name>
    <name type="common">Goonch</name>
    <name type="synonym">Bagrus yarrelli</name>
    <dbReference type="NCBI Taxonomy" id="175774"/>
    <lineage>
        <taxon>Eukaryota</taxon>
        <taxon>Metazoa</taxon>
        <taxon>Chordata</taxon>
        <taxon>Craniata</taxon>
        <taxon>Vertebrata</taxon>
        <taxon>Euteleostomi</taxon>
        <taxon>Actinopterygii</taxon>
        <taxon>Neopterygii</taxon>
        <taxon>Teleostei</taxon>
        <taxon>Ostariophysi</taxon>
        <taxon>Siluriformes</taxon>
        <taxon>Sisoridae</taxon>
        <taxon>Sisorinae</taxon>
        <taxon>Bagarius</taxon>
    </lineage>
</organism>
<accession>A0A556TLT7</accession>
<evidence type="ECO:0000313" key="1">
    <source>
        <dbReference type="EMBL" id="TSK20145.1"/>
    </source>
</evidence>
<evidence type="ECO:0000313" key="2">
    <source>
        <dbReference type="Proteomes" id="UP000319801"/>
    </source>
</evidence>
<name>A0A556TLT7_BAGYA</name>
<proteinExistence type="predicted"/>